<gene>
    <name evidence="2" type="ORF">Gocc_1585</name>
</gene>
<dbReference type="PANTHER" id="PTHR46517">
    <property type="entry name" value="FRUCTOSE-2,6-BISPHOSPHATASE TIGAR"/>
    <property type="match status" value="1"/>
</dbReference>
<dbReference type="GO" id="GO:0043456">
    <property type="term" value="P:regulation of pentose-phosphate shunt"/>
    <property type="evidence" value="ECO:0007669"/>
    <property type="project" value="TreeGrafter"/>
</dbReference>
<dbReference type="SMART" id="SM00855">
    <property type="entry name" value="PGAM"/>
    <property type="match status" value="1"/>
</dbReference>
<reference evidence="3" key="2">
    <citation type="journal article" date="2019" name="MicrobiologyOpen">
        <title>High-quality draft genome sequence of Gaiella occulta isolated from a 150 meter deep mineral water borehole and comparison with the genome sequences of other deep-branching lineages of the phylum Actinobacteria.</title>
        <authorList>
            <person name="Severino R."/>
            <person name="Froufe H.J.C."/>
            <person name="Barroso C."/>
            <person name="Albuquerque L."/>
            <person name="Lobo-da-Cunha A."/>
            <person name="da Costa M.S."/>
            <person name="Egas C."/>
        </authorList>
    </citation>
    <scope>NUCLEOTIDE SEQUENCE [LARGE SCALE GENOMIC DNA]</scope>
    <source>
        <strain evidence="3">F2-233</strain>
    </source>
</reference>
<dbReference type="GO" id="GO:0004331">
    <property type="term" value="F:fructose-2,6-bisphosphate 2-phosphatase activity"/>
    <property type="evidence" value="ECO:0007669"/>
    <property type="project" value="TreeGrafter"/>
</dbReference>
<dbReference type="OrthoDB" id="4120859at2"/>
<reference evidence="2 3" key="1">
    <citation type="submission" date="2018-07" db="EMBL/GenBank/DDBJ databases">
        <title>High-quality-draft genome sequence of Gaiella occulta.</title>
        <authorList>
            <person name="Severino R."/>
            <person name="Froufe H.J.C."/>
            <person name="Rainey F.A."/>
            <person name="Barroso C."/>
            <person name="Albuquerque L."/>
            <person name="Lobo-Da-Cunha A."/>
            <person name="Da Costa M.S."/>
            <person name="Egas C."/>
        </authorList>
    </citation>
    <scope>NUCLEOTIDE SEQUENCE [LARGE SCALE GENOMIC DNA]</scope>
    <source>
        <strain evidence="2 3">F2-233</strain>
    </source>
</reference>
<name>A0A7M2YXC3_9ACTN</name>
<dbReference type="AlphaFoldDB" id="A0A7M2YXC3"/>
<dbReference type="Gene3D" id="3.40.50.1240">
    <property type="entry name" value="Phosphoglycerate mutase-like"/>
    <property type="match status" value="1"/>
</dbReference>
<keyword evidence="1" id="KW-0378">Hydrolase</keyword>
<dbReference type="InterPro" id="IPR029033">
    <property type="entry name" value="His_PPase_superfam"/>
</dbReference>
<dbReference type="SUPFAM" id="SSF53254">
    <property type="entry name" value="Phosphoglycerate mutase-like"/>
    <property type="match status" value="1"/>
</dbReference>
<dbReference type="GO" id="GO:0005829">
    <property type="term" value="C:cytosol"/>
    <property type="evidence" value="ECO:0007669"/>
    <property type="project" value="TreeGrafter"/>
</dbReference>
<accession>A0A7M2YXC3</accession>
<keyword evidence="3" id="KW-1185">Reference proteome</keyword>
<dbReference type="RefSeq" id="WP_114795999.1">
    <property type="nucleotide sequence ID" value="NZ_QQZY01000003.1"/>
</dbReference>
<evidence type="ECO:0000313" key="3">
    <source>
        <dbReference type="Proteomes" id="UP000254134"/>
    </source>
</evidence>
<dbReference type="Proteomes" id="UP000254134">
    <property type="component" value="Unassembled WGS sequence"/>
</dbReference>
<dbReference type="EMBL" id="QQZY01000003">
    <property type="protein sequence ID" value="RDI74696.1"/>
    <property type="molecule type" value="Genomic_DNA"/>
</dbReference>
<sequence>METLILARHGHAAANAADIVSGAPPGEGLTRAGVEQAFALQAALAGEQIDLGACTAFLRTRQTLALALGDRTVPTLVVPELNEIRFGSFDGGPLAAYRRWAWETGPDVACPGGGESRAQAARRFAAGLRALLERPEPVILAIGHALPLRYVIDAAGGRLPAARIERVEHAAPLPLTRDAVEVAAETLAAWAQQPRFADTPFGG</sequence>
<dbReference type="PANTHER" id="PTHR46517:SF1">
    <property type="entry name" value="FRUCTOSE-2,6-BISPHOSPHATASE TIGAR"/>
    <property type="match status" value="1"/>
</dbReference>
<organism evidence="2 3">
    <name type="scientific">Gaiella occulta</name>
    <dbReference type="NCBI Taxonomy" id="1002870"/>
    <lineage>
        <taxon>Bacteria</taxon>
        <taxon>Bacillati</taxon>
        <taxon>Actinomycetota</taxon>
        <taxon>Thermoleophilia</taxon>
        <taxon>Gaiellales</taxon>
        <taxon>Gaiellaceae</taxon>
        <taxon>Gaiella</taxon>
    </lineage>
</organism>
<dbReference type="GO" id="GO:0045820">
    <property type="term" value="P:negative regulation of glycolytic process"/>
    <property type="evidence" value="ECO:0007669"/>
    <property type="project" value="TreeGrafter"/>
</dbReference>
<protein>
    <submittedName>
        <fullName evidence="2">Fructose-26-bisphosphatase</fullName>
    </submittedName>
</protein>
<comment type="caution">
    <text evidence="2">The sequence shown here is derived from an EMBL/GenBank/DDBJ whole genome shotgun (WGS) entry which is preliminary data.</text>
</comment>
<dbReference type="InterPro" id="IPR051695">
    <property type="entry name" value="Phosphoglycerate_Mutase"/>
</dbReference>
<evidence type="ECO:0000313" key="2">
    <source>
        <dbReference type="EMBL" id="RDI74696.1"/>
    </source>
</evidence>
<dbReference type="InterPro" id="IPR013078">
    <property type="entry name" value="His_Pase_superF_clade-1"/>
</dbReference>
<proteinExistence type="predicted"/>
<dbReference type="Pfam" id="PF00300">
    <property type="entry name" value="His_Phos_1"/>
    <property type="match status" value="1"/>
</dbReference>
<evidence type="ECO:0000256" key="1">
    <source>
        <dbReference type="ARBA" id="ARBA00022801"/>
    </source>
</evidence>